<feature type="region of interest" description="Disordered" evidence="7">
    <location>
        <begin position="795"/>
        <end position="837"/>
    </location>
</feature>
<accession>A0AAW0EQN0</accession>
<proteinExistence type="inferred from homology"/>
<feature type="region of interest" description="Disordered" evidence="7">
    <location>
        <begin position="949"/>
        <end position="993"/>
    </location>
</feature>
<feature type="compositionally biased region" description="Low complexity" evidence="7">
    <location>
        <begin position="1"/>
        <end position="12"/>
    </location>
</feature>
<dbReference type="Pfam" id="PF11618">
    <property type="entry name" value="C2-C2_1"/>
    <property type="match status" value="1"/>
</dbReference>
<feature type="compositionally biased region" description="Pro residues" evidence="7">
    <location>
        <begin position="1284"/>
        <end position="1297"/>
    </location>
</feature>
<comment type="caution">
    <text evidence="9">The sequence shown here is derived from an EMBL/GenBank/DDBJ whole genome shotgun (WGS) entry which is preliminary data.</text>
</comment>
<dbReference type="GO" id="GO:0005856">
    <property type="term" value="C:cytoskeleton"/>
    <property type="evidence" value="ECO:0007669"/>
    <property type="project" value="UniProtKB-ARBA"/>
</dbReference>
<protein>
    <recommendedName>
        <fullName evidence="8">RPGR-interacting protein 1 first C2 domain-containing protein</fullName>
    </recommendedName>
</protein>
<evidence type="ECO:0000259" key="8">
    <source>
        <dbReference type="Pfam" id="PF11618"/>
    </source>
</evidence>
<name>A0AAW0EQN0_9TRYP</name>
<dbReference type="EMBL" id="JAECZO010000067">
    <property type="protein sequence ID" value="KAK7196029.1"/>
    <property type="molecule type" value="Genomic_DNA"/>
</dbReference>
<keyword evidence="10" id="KW-1185">Reference proteome</keyword>
<evidence type="ECO:0000313" key="10">
    <source>
        <dbReference type="Proteomes" id="UP001430356"/>
    </source>
</evidence>
<sequence length="1319" mass="142195">MSSRAATARSARPPGTDWQDSYFSLEERYRRLQRQFNEQQQELRVAKVARRREEAPPAGPSLSSVPGRRSSARPGHHTDGGGTAASSAAAVVFSVPPGITTPPRRWAAYRVSRDNSVEEHAEAPQDYVAVDSAAAPQVATAAAITEASAWGGAAATLPDPAMVWGTTDGHSSLQNYVVASALYHANEELRRKLNESVTTLQTLQQELASSRAQHATAQTRLENVSAQLHHLVRERDLATQKFTNAHHTIADLERTLRDRVAEEERVRFSLESQITELRSRLVVGADSNDLLQKDVRSLLSETRDRTAEAMKLRSNLALAESALSSQRHVNENMLVELKSLNTQLVEERKRLLTVTREAQLAALSGTRVADLEGQLRRVQEERSAIEREHVGLMSEFVRVTEDALLHAREEVRCDVADWRAAAAHWEKVSQLLYKDIAERTQQHLQCRAECEAAQGQRDVSGLEVRALKGEVALLTAKLDVVWPSHATDAKDLTAEEILHIFGRKDRAGLFLFDDRRRRRAAARRRHRRSSGAVGGSSATATATATTTTFAAAGEGGKEEGGGGSGSSDGGGEEEEEDEGFDLAASVLVDLPADPTTVACQLQELHEANAALVSDVHQLRLTNDLLRDRLDGLAGRQGEERARVAAAEVSLRQRETAGHRLLERQLDRVAFLEAQVKSLRGYHVPMNAPIGEVAESENIFELFLGQLVGAEAADGLEVPDMFSTMFCSADFLVHETITTGTVRGFNGFFDVTASFCVSMDALLLYYLHTRQLLVQLHRVRDVDEAAVTTTATTAAEAAASSEVQHREGLHGSSAGAAGEARGASSGGRDGSSGSSTHPSLRLAENMFETVAEGQVSLAEVVQREDCLHAARPTLKGHVRLLTPSGRHVASVEYRLTARRPYTADFVRLVEECATAAPPSAAAAEGAEATSGDLRGGSSSHLLEWMRTTADTSGEATAEQQGSGRRTRTAAPRQMRSDQTVASERAPFRPARRQHLQLVPVTASDGDAASTASSFFAEQHRPSRMTGTSGALVVHLPAPSPPPVAPSLTRLAYSAGGSPPSSRADGDSFAAGHSPVSASFVHVDRSLLCPEPAVGGRGGAAPGLHIIRRLRVEVERLELPADLPLPIPRLSCYFRVDAVHREVWLDAPPTPRYTWVYASDPRDGGAALEVSSVTQLSSIVREPLVLFLLDADAMASSGAAAVAAAAEPCVWAMVVCEWTQAVQLPDQPHSFALPLLRLDQSVVRGAVLRLSLTASTTTGVDAVQPVAPVSPPPIRAAQESATGPRLLPPPPLPAAPPPADRTMEEELLRLEYSQRTGRSFV</sequence>
<evidence type="ECO:0000256" key="4">
    <source>
        <dbReference type="ARBA" id="ARBA00023069"/>
    </source>
</evidence>
<feature type="compositionally biased region" description="Low complexity" evidence="7">
    <location>
        <begin position="535"/>
        <end position="552"/>
    </location>
</feature>
<reference evidence="9 10" key="1">
    <citation type="journal article" date="2021" name="MBio">
        <title>A New Model Trypanosomatid, Novymonas esmeraldas: Genomic Perception of Its 'Candidatus Pandoraea novymonadis' Endosymbiont.</title>
        <authorList>
            <person name="Zakharova A."/>
            <person name="Saura A."/>
            <person name="Butenko A."/>
            <person name="Podesvova L."/>
            <person name="Warmusova S."/>
            <person name="Kostygov A.Y."/>
            <person name="Nenarokova A."/>
            <person name="Lukes J."/>
            <person name="Opperdoes F.R."/>
            <person name="Yurchenko V."/>
        </authorList>
    </citation>
    <scope>NUCLEOTIDE SEQUENCE [LARGE SCALE GENOMIC DNA]</scope>
    <source>
        <strain evidence="9 10">E262AT.01</strain>
    </source>
</reference>
<organism evidence="9 10">
    <name type="scientific">Novymonas esmeraldas</name>
    <dbReference type="NCBI Taxonomy" id="1808958"/>
    <lineage>
        <taxon>Eukaryota</taxon>
        <taxon>Discoba</taxon>
        <taxon>Euglenozoa</taxon>
        <taxon>Kinetoplastea</taxon>
        <taxon>Metakinetoplastina</taxon>
        <taxon>Trypanosomatida</taxon>
        <taxon>Trypanosomatidae</taxon>
        <taxon>Novymonas</taxon>
    </lineage>
</organism>
<evidence type="ECO:0000256" key="5">
    <source>
        <dbReference type="ARBA" id="ARBA00023273"/>
    </source>
</evidence>
<evidence type="ECO:0000313" key="9">
    <source>
        <dbReference type="EMBL" id="KAK7196029.1"/>
    </source>
</evidence>
<evidence type="ECO:0000256" key="2">
    <source>
        <dbReference type="ARBA" id="ARBA00006042"/>
    </source>
</evidence>
<comment type="similarity">
    <text evidence="2">Belongs to the RPGRIP1 family.</text>
</comment>
<evidence type="ECO:0000256" key="7">
    <source>
        <dbReference type="SAM" id="MobiDB-lite"/>
    </source>
</evidence>
<dbReference type="InterPro" id="IPR035892">
    <property type="entry name" value="C2_domain_sf"/>
</dbReference>
<feature type="compositionally biased region" description="Low complexity" evidence="7">
    <location>
        <begin position="810"/>
        <end position="822"/>
    </location>
</feature>
<feature type="coiled-coil region" evidence="6">
    <location>
        <begin position="330"/>
        <end position="395"/>
    </location>
</feature>
<feature type="region of interest" description="Disordered" evidence="7">
    <location>
        <begin position="521"/>
        <end position="578"/>
    </location>
</feature>
<feature type="coiled-coil region" evidence="6">
    <location>
        <begin position="186"/>
        <end position="241"/>
    </location>
</feature>
<dbReference type="PANTHER" id="PTHR14240:SF1">
    <property type="entry name" value="PROTEIN FANTOM-RELATED"/>
    <property type="match status" value="1"/>
</dbReference>
<dbReference type="PANTHER" id="PTHR14240">
    <property type="entry name" value="RETINITIS PIGMENTOSA GTPASE REGULATOR-INTERACTING PROTEIN"/>
    <property type="match status" value="1"/>
</dbReference>
<dbReference type="InterPro" id="IPR021656">
    <property type="entry name" value="C2-C2_1"/>
</dbReference>
<evidence type="ECO:0000256" key="3">
    <source>
        <dbReference type="ARBA" id="ARBA00023054"/>
    </source>
</evidence>
<dbReference type="GO" id="GO:1905515">
    <property type="term" value="P:non-motile cilium assembly"/>
    <property type="evidence" value="ECO:0007669"/>
    <property type="project" value="TreeGrafter"/>
</dbReference>
<keyword evidence="3 6" id="KW-0175">Coiled coil</keyword>
<evidence type="ECO:0000256" key="6">
    <source>
        <dbReference type="SAM" id="Coils"/>
    </source>
</evidence>
<evidence type="ECO:0000256" key="1">
    <source>
        <dbReference type="ARBA" id="ARBA00004138"/>
    </source>
</evidence>
<dbReference type="Gene3D" id="2.60.40.150">
    <property type="entry name" value="C2 domain"/>
    <property type="match status" value="1"/>
</dbReference>
<feature type="region of interest" description="Disordered" evidence="7">
    <location>
        <begin position="43"/>
        <end position="85"/>
    </location>
</feature>
<dbReference type="GO" id="GO:0035869">
    <property type="term" value="C:ciliary transition zone"/>
    <property type="evidence" value="ECO:0007669"/>
    <property type="project" value="TreeGrafter"/>
</dbReference>
<feature type="domain" description="RPGR-interacting protein 1 first C2" evidence="8">
    <location>
        <begin position="690"/>
        <end position="811"/>
    </location>
</feature>
<keyword evidence="4" id="KW-0969">Cilium</keyword>
<dbReference type="InterPro" id="IPR031139">
    <property type="entry name" value="RPGRIP1_fam"/>
</dbReference>
<keyword evidence="5" id="KW-0966">Cell projection</keyword>
<comment type="subcellular location">
    <subcellularLocation>
        <location evidence="1">Cell projection</location>
        <location evidence="1">Cilium</location>
    </subcellularLocation>
</comment>
<gene>
    <name evidence="9" type="ORF">NESM_000536400</name>
</gene>
<feature type="compositionally biased region" description="Polar residues" evidence="7">
    <location>
        <begin position="949"/>
        <end position="962"/>
    </location>
</feature>
<dbReference type="SUPFAM" id="SSF49562">
    <property type="entry name" value="C2 domain (Calcium/lipid-binding domain, CaLB)"/>
    <property type="match status" value="1"/>
</dbReference>
<feature type="region of interest" description="Disordered" evidence="7">
    <location>
        <begin position="1"/>
        <end position="22"/>
    </location>
</feature>
<feature type="region of interest" description="Disordered" evidence="7">
    <location>
        <begin position="1265"/>
        <end position="1298"/>
    </location>
</feature>
<dbReference type="Proteomes" id="UP001430356">
    <property type="component" value="Unassembled WGS sequence"/>
</dbReference>